<evidence type="ECO:0000256" key="5">
    <source>
        <dbReference type="ARBA" id="ARBA00022729"/>
    </source>
</evidence>
<dbReference type="PANTHER" id="PTHR30532">
    <property type="entry name" value="IRON III DICITRATE-BINDING PERIPLASMIC PROTEIN"/>
    <property type="match status" value="1"/>
</dbReference>
<accession>A0A8E2VK13</accession>
<keyword evidence="3" id="KW-0813">Transport</keyword>
<dbReference type="AlphaFoldDB" id="A0A8E2VK13"/>
<dbReference type="NCBIfam" id="NF008200">
    <property type="entry name" value="PRK10957.1"/>
    <property type="match status" value="1"/>
</dbReference>
<feature type="domain" description="Fe/B12 periplasmic-binding" evidence="7">
    <location>
        <begin position="46"/>
        <end position="311"/>
    </location>
</feature>
<name>A0A8E2VK13_9RHOB</name>
<sequence>MNRRSFLTLATCAAALGSSAGAVTGWPRRLTNADGSETDLPRVPARILSTSVTLTGSLLAIGAPVIASATTVRGGFFDQWQAVARTRGVEKLWRAGSIDLEAAWALQPDLILVSAGGADSALAQRAALAEVAPVLVLDYGAMAWEDLTARLARATGREAEAEALLAGFAETLDATRAVLTLPEGRANIVSYNGPGAPNPVARAGGAHGRLLTGLGFDLEDPPTGWQSASMPASADVVRASYEHLTQLSAETTFLLAGTKADAARFMADPILANLPSVQRGQVYGLGKNSFRIDYYSAREVVDGIARQFGGA</sequence>
<dbReference type="Proteomes" id="UP000244037">
    <property type="component" value="Unassembled WGS sequence"/>
</dbReference>
<proteinExistence type="inferred from homology"/>
<dbReference type="InterPro" id="IPR002491">
    <property type="entry name" value="ABC_transptr_periplasmic_BD"/>
</dbReference>
<dbReference type="InterPro" id="IPR051313">
    <property type="entry name" value="Bact_iron-sidero_bind"/>
</dbReference>
<keyword evidence="4" id="KW-0408">Iron</keyword>
<dbReference type="GO" id="GO:1901678">
    <property type="term" value="P:iron coordination entity transport"/>
    <property type="evidence" value="ECO:0007669"/>
    <property type="project" value="UniProtKB-ARBA"/>
</dbReference>
<evidence type="ECO:0000256" key="4">
    <source>
        <dbReference type="ARBA" id="ARBA00022496"/>
    </source>
</evidence>
<dbReference type="OrthoDB" id="9793175at2"/>
<dbReference type="RefSeq" id="WP_108027844.1">
    <property type="nucleotide sequence ID" value="NZ_QAYC01000011.1"/>
</dbReference>
<evidence type="ECO:0000313" key="9">
    <source>
        <dbReference type="Proteomes" id="UP000244037"/>
    </source>
</evidence>
<comment type="similarity">
    <text evidence="2">Belongs to the bacterial solute-binding protein 8 family.</text>
</comment>
<feature type="chain" id="PRO_5034903649" evidence="6">
    <location>
        <begin position="23"/>
        <end position="311"/>
    </location>
</feature>
<dbReference type="GO" id="GO:0030288">
    <property type="term" value="C:outer membrane-bounded periplasmic space"/>
    <property type="evidence" value="ECO:0007669"/>
    <property type="project" value="TreeGrafter"/>
</dbReference>
<organism evidence="8 9">
    <name type="scientific">Rhodovulum kholense</name>
    <dbReference type="NCBI Taxonomy" id="453584"/>
    <lineage>
        <taxon>Bacteria</taxon>
        <taxon>Pseudomonadati</taxon>
        <taxon>Pseudomonadota</taxon>
        <taxon>Alphaproteobacteria</taxon>
        <taxon>Rhodobacterales</taxon>
        <taxon>Paracoccaceae</taxon>
        <taxon>Rhodovulum</taxon>
    </lineage>
</organism>
<evidence type="ECO:0000256" key="1">
    <source>
        <dbReference type="ARBA" id="ARBA00004196"/>
    </source>
</evidence>
<evidence type="ECO:0000259" key="7">
    <source>
        <dbReference type="PROSITE" id="PS50983"/>
    </source>
</evidence>
<dbReference type="EMBL" id="QAYC01000011">
    <property type="protein sequence ID" value="PTW46538.1"/>
    <property type="molecule type" value="Genomic_DNA"/>
</dbReference>
<keyword evidence="4" id="KW-0410">Iron transport</keyword>
<dbReference type="SUPFAM" id="SSF53807">
    <property type="entry name" value="Helical backbone' metal receptor"/>
    <property type="match status" value="1"/>
</dbReference>
<reference evidence="8 9" key="1">
    <citation type="submission" date="2018-04" db="EMBL/GenBank/DDBJ databases">
        <title>Genomic Encyclopedia of Archaeal and Bacterial Type Strains, Phase II (KMG-II): from individual species to whole genera.</title>
        <authorList>
            <person name="Goeker M."/>
        </authorList>
    </citation>
    <scope>NUCLEOTIDE SEQUENCE [LARGE SCALE GENOMIC DNA]</scope>
    <source>
        <strain evidence="8 9">DSM 19783</strain>
    </source>
</reference>
<comment type="caution">
    <text evidence="8">The sequence shown here is derived from an EMBL/GenBank/DDBJ whole genome shotgun (WGS) entry which is preliminary data.</text>
</comment>
<comment type="subcellular location">
    <subcellularLocation>
        <location evidence="1">Cell envelope</location>
    </subcellularLocation>
</comment>
<gene>
    <name evidence="8" type="ORF">C8N38_11122</name>
</gene>
<evidence type="ECO:0000313" key="8">
    <source>
        <dbReference type="EMBL" id="PTW46538.1"/>
    </source>
</evidence>
<dbReference type="PROSITE" id="PS50983">
    <property type="entry name" value="FE_B12_PBP"/>
    <property type="match status" value="1"/>
</dbReference>
<keyword evidence="5 6" id="KW-0732">Signal</keyword>
<feature type="signal peptide" evidence="6">
    <location>
        <begin position="1"/>
        <end position="22"/>
    </location>
</feature>
<evidence type="ECO:0000256" key="3">
    <source>
        <dbReference type="ARBA" id="ARBA00022448"/>
    </source>
</evidence>
<dbReference type="Pfam" id="PF01497">
    <property type="entry name" value="Peripla_BP_2"/>
    <property type="match status" value="1"/>
</dbReference>
<keyword evidence="4" id="KW-0406">Ion transport</keyword>
<dbReference type="Gene3D" id="3.40.50.1980">
    <property type="entry name" value="Nitrogenase molybdenum iron protein domain"/>
    <property type="match status" value="2"/>
</dbReference>
<evidence type="ECO:0000256" key="2">
    <source>
        <dbReference type="ARBA" id="ARBA00008814"/>
    </source>
</evidence>
<protein>
    <submittedName>
        <fullName evidence="8">Iron complex transport system substrate-binding protein</fullName>
    </submittedName>
</protein>
<keyword evidence="9" id="KW-1185">Reference proteome</keyword>
<evidence type="ECO:0000256" key="6">
    <source>
        <dbReference type="SAM" id="SignalP"/>
    </source>
</evidence>
<dbReference type="PANTHER" id="PTHR30532:SF24">
    <property type="entry name" value="FERRIC ENTEROBACTIN-BINDING PERIPLASMIC PROTEIN FEPB"/>
    <property type="match status" value="1"/>
</dbReference>